<accession>A0A543DLB1</accession>
<dbReference type="RefSeq" id="WP_246106806.1">
    <property type="nucleotide sequence ID" value="NZ_VFPA01000003.1"/>
</dbReference>
<keyword evidence="4" id="KW-1185">Reference proteome</keyword>
<evidence type="ECO:0000259" key="2">
    <source>
        <dbReference type="Pfam" id="PF02720"/>
    </source>
</evidence>
<feature type="compositionally biased region" description="Basic and acidic residues" evidence="1">
    <location>
        <begin position="205"/>
        <end position="220"/>
    </location>
</feature>
<dbReference type="Pfam" id="PF02720">
    <property type="entry name" value="DUF222"/>
    <property type="match status" value="1"/>
</dbReference>
<dbReference type="AlphaFoldDB" id="A0A543DLB1"/>
<feature type="compositionally biased region" description="Basic residues" evidence="1">
    <location>
        <begin position="167"/>
        <end position="177"/>
    </location>
</feature>
<feature type="domain" description="DUF222" evidence="2">
    <location>
        <begin position="31"/>
        <end position="116"/>
    </location>
</feature>
<evidence type="ECO:0000313" key="4">
    <source>
        <dbReference type="Proteomes" id="UP000315677"/>
    </source>
</evidence>
<proteinExistence type="predicted"/>
<dbReference type="InterPro" id="IPR003870">
    <property type="entry name" value="DUF222"/>
</dbReference>
<evidence type="ECO:0000256" key="1">
    <source>
        <dbReference type="SAM" id="MobiDB-lite"/>
    </source>
</evidence>
<reference evidence="3 4" key="1">
    <citation type="submission" date="2019-06" db="EMBL/GenBank/DDBJ databases">
        <title>Sequencing the genomes of 1000 actinobacteria strains.</title>
        <authorList>
            <person name="Klenk H.-P."/>
        </authorList>
    </citation>
    <scope>NUCLEOTIDE SEQUENCE [LARGE SCALE GENOMIC DNA]</scope>
    <source>
        <strain evidence="3 4">DSM 45301</strain>
    </source>
</reference>
<organism evidence="3 4">
    <name type="scientific">Pseudonocardia kunmingensis</name>
    <dbReference type="NCBI Taxonomy" id="630975"/>
    <lineage>
        <taxon>Bacteria</taxon>
        <taxon>Bacillati</taxon>
        <taxon>Actinomycetota</taxon>
        <taxon>Actinomycetes</taxon>
        <taxon>Pseudonocardiales</taxon>
        <taxon>Pseudonocardiaceae</taxon>
        <taxon>Pseudonocardia</taxon>
    </lineage>
</organism>
<dbReference type="EMBL" id="VFPA01000003">
    <property type="protein sequence ID" value="TQM10093.1"/>
    <property type="molecule type" value="Genomic_DNA"/>
</dbReference>
<name>A0A543DLB1_9PSEU</name>
<protein>
    <submittedName>
        <fullName evidence="3">Uncharacterized protein DUF222</fullName>
    </submittedName>
</protein>
<comment type="caution">
    <text evidence="3">The sequence shown here is derived from an EMBL/GenBank/DDBJ whole genome shotgun (WGS) entry which is preliminary data.</text>
</comment>
<evidence type="ECO:0000313" key="3">
    <source>
        <dbReference type="EMBL" id="TQM10093.1"/>
    </source>
</evidence>
<sequence>MSVLALPIPLEARSIRDLETELLSLAAHITAALCQFLKVLAEFDDRNGWAGPGIRSCAHWLSWRAGMSLRTATDHLRVAHALPRLPRITEAFAAGRISYSKVRALTRVTGTDTAALTRIAAAIAAGDPDLRHLTVADPETAEQVLLNLALSGTASHVETVVAAVRRQPHPTRRHRGPAGRVLALGRRRVAGPAGPVHSRRRCRPDRRDRGTDDAPRRDHP</sequence>
<gene>
    <name evidence="3" type="ORF">FB558_5875</name>
</gene>
<dbReference type="Proteomes" id="UP000315677">
    <property type="component" value="Unassembled WGS sequence"/>
</dbReference>
<feature type="region of interest" description="Disordered" evidence="1">
    <location>
        <begin position="167"/>
        <end position="220"/>
    </location>
</feature>